<dbReference type="AlphaFoldDB" id="A0AAJ8BW62"/>
<name>A0AAJ8BW62_ASPNG</name>
<feature type="region of interest" description="Disordered" evidence="1">
    <location>
        <begin position="30"/>
        <end position="53"/>
    </location>
</feature>
<proteinExistence type="predicted"/>
<evidence type="ECO:0000313" key="2">
    <source>
        <dbReference type="RefSeq" id="XP_059605037.1"/>
    </source>
</evidence>
<accession>A0AAJ8BW62</accession>
<reference evidence="2" key="1">
    <citation type="submission" date="2025-02" db="EMBL/GenBank/DDBJ databases">
        <authorList>
            <consortium name="NCBI Genome Project"/>
        </authorList>
    </citation>
    <scope>NUCLEOTIDE SEQUENCE</scope>
</reference>
<dbReference type="RefSeq" id="XP_059605037.1">
    <property type="nucleotide sequence ID" value="XM_059745887.1"/>
</dbReference>
<reference evidence="2" key="2">
    <citation type="submission" date="2025-08" db="UniProtKB">
        <authorList>
            <consortium name="RefSeq"/>
        </authorList>
    </citation>
    <scope>IDENTIFICATION</scope>
</reference>
<gene>
    <name evidence="2" type="ORF">An18g06420</name>
</gene>
<evidence type="ECO:0000256" key="1">
    <source>
        <dbReference type="SAM" id="MobiDB-lite"/>
    </source>
</evidence>
<dbReference type="VEuPathDB" id="FungiDB:An18g06420"/>
<protein>
    <submittedName>
        <fullName evidence="2">Uncharacterized protein</fullName>
    </submittedName>
</protein>
<organism evidence="2">
    <name type="scientific">Aspergillus niger</name>
    <dbReference type="NCBI Taxonomy" id="5061"/>
    <lineage>
        <taxon>Eukaryota</taxon>
        <taxon>Fungi</taxon>
        <taxon>Dikarya</taxon>
        <taxon>Ascomycota</taxon>
        <taxon>Pezizomycotina</taxon>
        <taxon>Eurotiomycetes</taxon>
        <taxon>Eurotiomycetidae</taxon>
        <taxon>Eurotiales</taxon>
        <taxon>Aspergillaceae</taxon>
        <taxon>Aspergillus</taxon>
        <taxon>Aspergillus subgen. Circumdati</taxon>
    </lineage>
</organism>
<sequence>MQVTVAGGGFPKPKRTIRFSRSQQAIKIGDRRKEELGTKCEEPRADDVDESFRPSRRPLDRLWDLLFSSDDTLLVGGPFSSSPSGELRLLSSSPLRPTTPPPLLFPSLPIRLPVVGQGVTNAVDAIYLLSLLTLGSIN</sequence>
<dbReference type="KEGG" id="ang:An18g06420"/>
<dbReference type="GeneID" id="84593768"/>